<keyword evidence="3" id="KW-1185">Reference proteome</keyword>
<dbReference type="Gene3D" id="2.170.16.10">
    <property type="entry name" value="Hedgehog/Intein (Hint) domain"/>
    <property type="match status" value="1"/>
</dbReference>
<name>A0A222WH55_9BACL</name>
<dbReference type="Proteomes" id="UP000214666">
    <property type="component" value="Chromosome"/>
</dbReference>
<dbReference type="InterPro" id="IPR050708">
    <property type="entry name" value="T6SS_VgrG/RHS"/>
</dbReference>
<dbReference type="InterPro" id="IPR022385">
    <property type="entry name" value="Rhs_assc_core"/>
</dbReference>
<dbReference type="Gene3D" id="2.180.10.10">
    <property type="entry name" value="RHS repeat-associated core"/>
    <property type="match status" value="1"/>
</dbReference>
<dbReference type="AlphaFoldDB" id="A0A222WH55"/>
<protein>
    <recommendedName>
        <fullName evidence="1">Hint domain-containing protein</fullName>
    </recommendedName>
</protein>
<proteinExistence type="predicted"/>
<organism evidence="2 3">
    <name type="scientific">Paenibacillus kribbensis</name>
    <dbReference type="NCBI Taxonomy" id="172713"/>
    <lineage>
        <taxon>Bacteria</taxon>
        <taxon>Bacillati</taxon>
        <taxon>Bacillota</taxon>
        <taxon>Bacilli</taxon>
        <taxon>Bacillales</taxon>
        <taxon>Paenibacillaceae</taxon>
        <taxon>Paenibacillus</taxon>
    </lineage>
</organism>
<dbReference type="NCBIfam" id="TIGR03696">
    <property type="entry name" value="Rhs_assc_core"/>
    <property type="match status" value="1"/>
</dbReference>
<dbReference type="PROSITE" id="PS50818">
    <property type="entry name" value="INTEIN_C_TER"/>
    <property type="match status" value="1"/>
</dbReference>
<feature type="domain" description="Hint" evidence="1">
    <location>
        <begin position="256"/>
        <end position="350"/>
    </location>
</feature>
<dbReference type="SMART" id="SM00306">
    <property type="entry name" value="HintN"/>
    <property type="match status" value="1"/>
</dbReference>
<dbReference type="InterPro" id="IPR003587">
    <property type="entry name" value="Hint_dom_N"/>
</dbReference>
<dbReference type="PANTHER" id="PTHR32305:SF17">
    <property type="entry name" value="TRNA NUCLEASE WAPA"/>
    <property type="match status" value="1"/>
</dbReference>
<dbReference type="GO" id="GO:0016539">
    <property type="term" value="P:intein-mediated protein splicing"/>
    <property type="evidence" value="ECO:0007669"/>
    <property type="project" value="InterPro"/>
</dbReference>
<evidence type="ECO:0000313" key="2">
    <source>
        <dbReference type="EMBL" id="ASR45358.1"/>
    </source>
</evidence>
<evidence type="ECO:0000259" key="1">
    <source>
        <dbReference type="SMART" id="SM00306"/>
    </source>
</evidence>
<dbReference type="InterPro" id="IPR030934">
    <property type="entry name" value="Intein_C"/>
</dbReference>
<evidence type="ECO:0000313" key="3">
    <source>
        <dbReference type="Proteomes" id="UP000214666"/>
    </source>
</evidence>
<dbReference type="CDD" id="cd00081">
    <property type="entry name" value="Hint"/>
    <property type="match status" value="1"/>
</dbReference>
<dbReference type="NCBIfam" id="TIGR01443">
    <property type="entry name" value="intein_Cterm"/>
    <property type="match status" value="1"/>
</dbReference>
<dbReference type="EMBL" id="CP020028">
    <property type="protein sequence ID" value="ASR45358.1"/>
    <property type="molecule type" value="Genomic_DNA"/>
</dbReference>
<dbReference type="RefSeq" id="WP_341865688.1">
    <property type="nucleotide sequence ID" value="NZ_CP020028.1"/>
</dbReference>
<sequence>MAEAEVVGGTAKIMYAYVYDLSGQLWARQDRASGQLQYYQLNGHGDVVGLSDSSGKELNSYTYDIWGGPETVKETVPNVLRYAGEYWDDTTGLQYLRARWYDPGTARFMGEDTYQGEITSPLSLNGYTYVHNNPLTNSDPTGNWCTATVRGKYYSHPGYCSGSGKNADYIPDSISINFGRSIYAAGVKQGTWYPKGAARVKWDKSGISDAVMGCYYDVQCASFVSGSLVEGPAIAKITKGKSASTGKTAKDIISKCNCFTAGTKVQTDEGEKPIEDIEVGEWVLSKDEATGEVAYKEVTATFNHETDEIYQIKVGNQVIESTFNHPFYVKGKGWTFVKDLKIGDLLVQSDGNTLKVDSIKVEHKHITVYNMTVDEFHNYFVSDLEIWVHNTGPCFTNINFKTNLYKRYEDHMFSLDHIKGGIMKLGKERESIFNSVTGKIGSVNPKKIQQGSNQMYSNINGYDVTIRFYADANGTIINVDAFMGKATRVIGNLIN</sequence>
<dbReference type="PROSITE" id="PS50817">
    <property type="entry name" value="INTEIN_N_TER"/>
    <property type="match status" value="1"/>
</dbReference>
<dbReference type="PANTHER" id="PTHR32305">
    <property type="match status" value="1"/>
</dbReference>
<dbReference type="Pfam" id="PF07591">
    <property type="entry name" value="PT-HINT"/>
    <property type="match status" value="1"/>
</dbReference>
<dbReference type="InterPro" id="IPR036844">
    <property type="entry name" value="Hint_dom_sf"/>
</dbReference>
<gene>
    <name evidence="2" type="ORF">B4V02_00855</name>
</gene>
<dbReference type="SUPFAM" id="SSF51294">
    <property type="entry name" value="Hedgehog/intein (Hint) domain"/>
    <property type="match status" value="1"/>
</dbReference>
<dbReference type="InterPro" id="IPR006141">
    <property type="entry name" value="Intein_N"/>
</dbReference>
<accession>A0A222WH55</accession>
<reference evidence="2 3" key="1">
    <citation type="submission" date="2017-03" db="EMBL/GenBank/DDBJ databases">
        <title>Complete genome sequence of Paenibacillus Kribbensis producing bioflocculants.</title>
        <authorList>
            <person name="Lee H.-G."/>
            <person name="Oh H.-M."/>
        </authorList>
    </citation>
    <scope>NUCLEOTIDE SEQUENCE [LARGE SCALE GENOMIC DNA]</scope>
    <source>
        <strain evidence="2 3">AM49</strain>
    </source>
</reference>
<dbReference type="KEGG" id="pkb:B4V02_00855"/>